<feature type="compositionally biased region" description="Basic and acidic residues" evidence="16">
    <location>
        <begin position="663"/>
        <end position="673"/>
    </location>
</feature>
<feature type="compositionally biased region" description="Basic and acidic residues" evidence="16">
    <location>
        <begin position="473"/>
        <end position="525"/>
    </location>
</feature>
<evidence type="ECO:0000256" key="10">
    <source>
        <dbReference type="ARBA" id="ARBA00023065"/>
    </source>
</evidence>
<dbReference type="InterPro" id="IPR002946">
    <property type="entry name" value="CLIC"/>
</dbReference>
<dbReference type="GO" id="GO:0005737">
    <property type="term" value="C:cytoplasm"/>
    <property type="evidence" value="ECO:0007669"/>
    <property type="project" value="UniProtKB-SubCell"/>
</dbReference>
<comment type="subcellular location">
    <subcellularLocation>
        <location evidence="2">Cytoplasm</location>
    </subcellularLocation>
    <subcellularLocation>
        <location evidence="1">Membrane</location>
        <topology evidence="1">Single-pass membrane protein</topology>
    </subcellularLocation>
</comment>
<dbReference type="GO" id="GO:0034707">
    <property type="term" value="C:chloride channel complex"/>
    <property type="evidence" value="ECO:0007669"/>
    <property type="project" value="UniProtKB-KW"/>
</dbReference>
<dbReference type="CDD" id="cd03061">
    <property type="entry name" value="GST_N_CLIC"/>
    <property type="match status" value="1"/>
</dbReference>
<dbReference type="Pfam" id="PF13410">
    <property type="entry name" value="GST_C_2"/>
    <property type="match status" value="1"/>
</dbReference>
<dbReference type="PANTHER" id="PTHR45476:SF1">
    <property type="entry name" value="CHLORIDE INTRACELLULAR CHANNEL PROTEIN 6"/>
    <property type="match status" value="1"/>
</dbReference>
<dbReference type="InterPro" id="IPR040079">
    <property type="entry name" value="Glutathione_S-Trfase"/>
</dbReference>
<feature type="compositionally biased region" description="Basic and acidic residues" evidence="16">
    <location>
        <begin position="436"/>
        <end position="466"/>
    </location>
</feature>
<keyword evidence="10" id="KW-0406">Ion transport</keyword>
<keyword evidence="12" id="KW-0869">Chloride channel</keyword>
<feature type="region of interest" description="Disordered" evidence="16">
    <location>
        <begin position="90"/>
        <end position="143"/>
    </location>
</feature>
<dbReference type="FunFam" id="1.20.1050.10:FF:000001">
    <property type="entry name" value="Chloride intracellular channel 2"/>
    <property type="match status" value="1"/>
</dbReference>
<evidence type="ECO:0000313" key="19">
    <source>
        <dbReference type="Proteomes" id="UP001311232"/>
    </source>
</evidence>
<evidence type="ECO:0000256" key="13">
    <source>
        <dbReference type="ARBA" id="ARBA00023214"/>
    </source>
</evidence>
<dbReference type="Gene3D" id="3.40.30.10">
    <property type="entry name" value="Glutaredoxin"/>
    <property type="match status" value="1"/>
</dbReference>
<keyword evidence="19" id="KW-1185">Reference proteome</keyword>
<evidence type="ECO:0000256" key="1">
    <source>
        <dbReference type="ARBA" id="ARBA00004167"/>
    </source>
</evidence>
<proteinExistence type="inferred from homology"/>
<evidence type="ECO:0000256" key="11">
    <source>
        <dbReference type="ARBA" id="ARBA00023136"/>
    </source>
</evidence>
<feature type="region of interest" description="Disordered" evidence="16">
    <location>
        <begin position="402"/>
        <end position="527"/>
    </location>
</feature>
<dbReference type="GO" id="GO:0005254">
    <property type="term" value="F:chloride channel activity"/>
    <property type="evidence" value="ECO:0007669"/>
    <property type="project" value="UniProtKB-KW"/>
</dbReference>
<evidence type="ECO:0000256" key="2">
    <source>
        <dbReference type="ARBA" id="ARBA00004496"/>
    </source>
</evidence>
<dbReference type="Pfam" id="PF22441">
    <property type="entry name" value="CLIC-like_N"/>
    <property type="match status" value="1"/>
</dbReference>
<dbReference type="EMBL" id="JAHHUM010000582">
    <property type="protein sequence ID" value="KAK5619275.1"/>
    <property type="molecule type" value="Genomic_DNA"/>
</dbReference>
<comment type="similarity">
    <text evidence="3">Belongs to the chloride channel CLIC family.</text>
</comment>
<dbReference type="InterPro" id="IPR053823">
    <property type="entry name" value="CLIC_N"/>
</dbReference>
<reference evidence="18 19" key="1">
    <citation type="submission" date="2021-06" db="EMBL/GenBank/DDBJ databases">
        <authorList>
            <person name="Palmer J.M."/>
        </authorList>
    </citation>
    <scope>NUCLEOTIDE SEQUENCE [LARGE SCALE GENOMIC DNA]</scope>
    <source>
        <strain evidence="18 19">MEX-2019</strain>
        <tissue evidence="18">Muscle</tissue>
    </source>
</reference>
<name>A0AAV9SD95_9TELE</name>
<keyword evidence="7" id="KW-0851">Voltage-gated channel</keyword>
<evidence type="ECO:0000256" key="8">
    <source>
        <dbReference type="ARBA" id="ARBA00022989"/>
    </source>
</evidence>
<evidence type="ECO:0000313" key="18">
    <source>
        <dbReference type="EMBL" id="KAK5619275.1"/>
    </source>
</evidence>
<dbReference type="Proteomes" id="UP001311232">
    <property type="component" value="Unassembled WGS sequence"/>
</dbReference>
<keyword evidence="9" id="KW-0560">Oxidoreductase</keyword>
<keyword evidence="8" id="KW-1133">Transmembrane helix</keyword>
<keyword evidence="4" id="KW-0813">Transport</keyword>
<dbReference type="SUPFAM" id="SSF47616">
    <property type="entry name" value="GST C-terminal domain-like"/>
    <property type="match status" value="1"/>
</dbReference>
<comment type="catalytic activity">
    <reaction evidence="15">
        <text>chloride(in) = chloride(out)</text>
        <dbReference type="Rhea" id="RHEA:29823"/>
        <dbReference type="ChEBI" id="CHEBI:17996"/>
    </reaction>
</comment>
<feature type="domain" description="CLIC N-terminal" evidence="17">
    <location>
        <begin position="801"/>
        <end position="886"/>
    </location>
</feature>
<evidence type="ECO:0000256" key="4">
    <source>
        <dbReference type="ARBA" id="ARBA00022448"/>
    </source>
</evidence>
<dbReference type="InterPro" id="IPR036249">
    <property type="entry name" value="Thioredoxin-like_sf"/>
</dbReference>
<evidence type="ECO:0000256" key="6">
    <source>
        <dbReference type="ARBA" id="ARBA00022692"/>
    </source>
</evidence>
<evidence type="ECO:0000256" key="14">
    <source>
        <dbReference type="ARBA" id="ARBA00023303"/>
    </source>
</evidence>
<dbReference type="SFLD" id="SFLDS00019">
    <property type="entry name" value="Glutathione_Transferase_(cytos"/>
    <property type="match status" value="1"/>
</dbReference>
<evidence type="ECO:0000256" key="7">
    <source>
        <dbReference type="ARBA" id="ARBA00022882"/>
    </source>
</evidence>
<dbReference type="Gene3D" id="1.20.1050.10">
    <property type="match status" value="1"/>
</dbReference>
<keyword evidence="6" id="KW-0812">Transmembrane</keyword>
<feature type="compositionally biased region" description="Basic and acidic residues" evidence="16">
    <location>
        <begin position="404"/>
        <end position="414"/>
    </location>
</feature>
<dbReference type="NCBIfam" id="TIGR00862">
    <property type="entry name" value="O-ClC"/>
    <property type="match status" value="1"/>
</dbReference>
<keyword evidence="14" id="KW-0407">Ion channel</keyword>
<evidence type="ECO:0000256" key="15">
    <source>
        <dbReference type="ARBA" id="ARBA00024167"/>
    </source>
</evidence>
<dbReference type="SFLD" id="SFLDG00358">
    <property type="entry name" value="Main_(cytGST)"/>
    <property type="match status" value="1"/>
</dbReference>
<organism evidence="18 19">
    <name type="scientific">Crenichthys baileyi</name>
    <name type="common">White River springfish</name>
    <dbReference type="NCBI Taxonomy" id="28760"/>
    <lineage>
        <taxon>Eukaryota</taxon>
        <taxon>Metazoa</taxon>
        <taxon>Chordata</taxon>
        <taxon>Craniata</taxon>
        <taxon>Vertebrata</taxon>
        <taxon>Euteleostomi</taxon>
        <taxon>Actinopterygii</taxon>
        <taxon>Neopterygii</taxon>
        <taxon>Teleostei</taxon>
        <taxon>Neoteleostei</taxon>
        <taxon>Acanthomorphata</taxon>
        <taxon>Ovalentaria</taxon>
        <taxon>Atherinomorphae</taxon>
        <taxon>Cyprinodontiformes</taxon>
        <taxon>Goodeidae</taxon>
        <taxon>Crenichthys</taxon>
    </lineage>
</organism>
<evidence type="ECO:0000256" key="3">
    <source>
        <dbReference type="ARBA" id="ARBA00007655"/>
    </source>
</evidence>
<dbReference type="PANTHER" id="PTHR45476">
    <property type="entry name" value="CHLORIDE INTRACELLULAR CHANNEL PROTEIN 6-RELATED"/>
    <property type="match status" value="1"/>
</dbReference>
<dbReference type="GO" id="GO:0016491">
    <property type="term" value="F:oxidoreductase activity"/>
    <property type="evidence" value="ECO:0007669"/>
    <property type="project" value="UniProtKB-KW"/>
</dbReference>
<feature type="compositionally biased region" description="Basic and acidic residues" evidence="16">
    <location>
        <begin position="560"/>
        <end position="637"/>
    </location>
</feature>
<protein>
    <recommendedName>
        <fullName evidence="17">CLIC N-terminal domain-containing protein</fullName>
    </recommendedName>
</protein>
<accession>A0AAV9SD95</accession>
<feature type="region of interest" description="Disordered" evidence="16">
    <location>
        <begin position="324"/>
        <end position="386"/>
    </location>
</feature>
<dbReference type="InterPro" id="IPR036282">
    <property type="entry name" value="Glutathione-S-Trfase_C_sf"/>
</dbReference>
<keyword evidence="11" id="KW-0472">Membrane</keyword>
<comment type="caution">
    <text evidence="18">The sequence shown here is derived from an EMBL/GenBank/DDBJ whole genome shotgun (WGS) entry which is preliminary data.</text>
</comment>
<keyword evidence="5" id="KW-0963">Cytoplasm</keyword>
<evidence type="ECO:0000256" key="5">
    <source>
        <dbReference type="ARBA" id="ARBA00022490"/>
    </source>
</evidence>
<sequence length="1036" mass="117968">MAQFSSCHPADLSNRAVVYSPVAICSDQDTQNGREGEETVVGDEEVELAEEVGEDVLILAVVGQEHADVMESREQSETEAIRRSELASLQHGVARQAKEGEEHVNDETKVGEEDQEKLDEHTTSKKHEIICDTPGSSPASAEDKKVNHQILGTNEVHRDKRGAEIQNLNEAKESMETDPIVETKEVNVGCLDSCLRQSGDGTKCFVRKTTENTIQYPSQAATDLTQVIPAMNKNVSTHGDPCQSNDCLHVNTLDQTEQKAFVNNQLITNNQDEVKNVERNNSSDFISNMFVVENNECTEKKQTKDMKVKEKRKNTNIVSECYEHHSDEGSKLGSEAYEETEPGTPFTVTFEKQPLSESRDEERITGARISQKKQQSGADIVQDEEDERKTCQDVITELVFEEEDKGRGLPERQNKKFSQLENLPGEVPLEPVVQHVESEPVDGHQDKSFDKEKEASEMKIKAEVQLKEQTATADKRGIMQEHPVQDYRKSEIDQVDRLRHQKHRQLDEDKKEIEQENATEDKVGMGEEPVTVLDDYFIETNEIPNSQLARLPFGATTEGGESKKLQKDMMEAGREKEEEKKKQVEEEEKSTKQVITDKDDEKETLNDKEEKNDNQIVVDKQKDSEINKEVKGLKPAEDTGTVVVEPEPLWKEGWGRSKPLSTMRKDDDWIKRDQQGEAIGEELKTWGKELRPLRKSIWENERRCQEWMNEKVPEQKCSLKKEDWIKELKSVIKDESQSKKKDDQVKKKRVVLLEEGHSYIPQREEMIPEEREEVGLIFHRKVESPVHPERRNSGTLQDQDPEISLYVKAGSDGERIGNCPFSQRIFMILLLKGVIFTVTTVDVKRKPANLQKLAPGINPPFMTFNGKVKVDVNKIEEFLEEKLAPPRYPRLAPKHLEANTAGIDIFAKFSAYIKNPRGEAHDALEKALLKSLHHLDDFLRTPLSEEIDADADGDLPESSRSFLDGPELTLADCNLLPKLHILKVVAKMYRGFEIPAEMTGVWRYLTCAYQRKEFTSTCPAEREIKFAYMDVAKQIK</sequence>
<evidence type="ECO:0000256" key="9">
    <source>
        <dbReference type="ARBA" id="ARBA00023002"/>
    </source>
</evidence>
<feature type="compositionally biased region" description="Basic and acidic residues" evidence="16">
    <location>
        <begin position="96"/>
        <end position="130"/>
    </location>
</feature>
<evidence type="ECO:0000256" key="16">
    <source>
        <dbReference type="SAM" id="MobiDB-lite"/>
    </source>
</evidence>
<dbReference type="AlphaFoldDB" id="A0AAV9SD95"/>
<keyword evidence="13" id="KW-0868">Chloride</keyword>
<evidence type="ECO:0000256" key="12">
    <source>
        <dbReference type="ARBA" id="ARBA00023173"/>
    </source>
</evidence>
<dbReference type="PRINTS" id="PR01263">
    <property type="entry name" value="INTCLCHANNEL"/>
</dbReference>
<gene>
    <name evidence="18" type="ORF">CRENBAI_018125</name>
</gene>
<evidence type="ECO:0000259" key="17">
    <source>
        <dbReference type="Pfam" id="PF22441"/>
    </source>
</evidence>
<dbReference type="SUPFAM" id="SSF52833">
    <property type="entry name" value="Thioredoxin-like"/>
    <property type="match status" value="1"/>
</dbReference>
<feature type="region of interest" description="Disordered" evidence="16">
    <location>
        <begin position="549"/>
        <end position="673"/>
    </location>
</feature>